<sequence>MQMSLEGDIYPQRKAMAPEPRPRADNRGVEFYGQGRGGDNTYEDGPNYDGPPPPRRMKFPPPGHQIGGNNYQESYDGDNMTRGPRFPAYRNTAPTNNFQYPRPRFGGGPNFEKPHNYNHEMEMEQGSPFGHHNPNMRGRSRMLMNHHPDGMGHPRHPGWNNNDNFQSPPRFGPSQHNQMRGMGGRAPPRGQMNNNFY</sequence>
<proteinExistence type="predicted"/>
<feature type="region of interest" description="Disordered" evidence="1">
    <location>
        <begin position="174"/>
        <end position="197"/>
    </location>
</feature>
<accession>A0A915CNS3</accession>
<feature type="region of interest" description="Disordered" evidence="1">
    <location>
        <begin position="1"/>
        <end position="59"/>
    </location>
</feature>
<evidence type="ECO:0000313" key="2">
    <source>
        <dbReference type="Proteomes" id="UP000887574"/>
    </source>
</evidence>
<keyword evidence="2" id="KW-1185">Reference proteome</keyword>
<feature type="compositionally biased region" description="Pro residues" evidence="1">
    <location>
        <begin position="49"/>
        <end position="59"/>
    </location>
</feature>
<feature type="compositionally biased region" description="Low complexity" evidence="1">
    <location>
        <begin position="185"/>
        <end position="197"/>
    </location>
</feature>
<dbReference type="Proteomes" id="UP000887574">
    <property type="component" value="Unplaced"/>
</dbReference>
<dbReference type="AlphaFoldDB" id="A0A915CNS3"/>
<dbReference type="WBParaSite" id="jg10538">
    <property type="protein sequence ID" value="jg10538"/>
    <property type="gene ID" value="jg10538"/>
</dbReference>
<evidence type="ECO:0000256" key="1">
    <source>
        <dbReference type="SAM" id="MobiDB-lite"/>
    </source>
</evidence>
<protein>
    <submittedName>
        <fullName evidence="3">Uncharacterized protein</fullName>
    </submittedName>
</protein>
<reference evidence="3" key="1">
    <citation type="submission" date="2022-11" db="UniProtKB">
        <authorList>
            <consortium name="WormBaseParasite"/>
        </authorList>
    </citation>
    <scope>IDENTIFICATION</scope>
</reference>
<organism evidence="2 3">
    <name type="scientific">Ditylenchus dipsaci</name>
    <dbReference type="NCBI Taxonomy" id="166011"/>
    <lineage>
        <taxon>Eukaryota</taxon>
        <taxon>Metazoa</taxon>
        <taxon>Ecdysozoa</taxon>
        <taxon>Nematoda</taxon>
        <taxon>Chromadorea</taxon>
        <taxon>Rhabditida</taxon>
        <taxon>Tylenchina</taxon>
        <taxon>Tylenchomorpha</taxon>
        <taxon>Sphaerularioidea</taxon>
        <taxon>Anguinidae</taxon>
        <taxon>Anguininae</taxon>
        <taxon>Ditylenchus</taxon>
    </lineage>
</organism>
<evidence type="ECO:0000313" key="3">
    <source>
        <dbReference type="WBParaSite" id="jg10538"/>
    </source>
</evidence>
<name>A0A915CNS3_9BILA</name>